<evidence type="ECO:0000313" key="3">
    <source>
        <dbReference type="Proteomes" id="UP000277204"/>
    </source>
</evidence>
<evidence type="ECO:0000256" key="1">
    <source>
        <dbReference type="SAM" id="MobiDB-lite"/>
    </source>
</evidence>
<accession>A0A3P8B4K3</accession>
<proteinExistence type="predicted"/>
<sequence length="63" mass="7042">MTRRLPGTLQHEEQTSSLNVNGPSSDQNPENLHIGLSLTPDIQTEVQQHKLTPNERHDCEVIG</sequence>
<reference evidence="2 3" key="1">
    <citation type="submission" date="2018-11" db="EMBL/GenBank/DDBJ databases">
        <authorList>
            <consortium name="Pathogen Informatics"/>
        </authorList>
    </citation>
    <scope>NUCLEOTIDE SEQUENCE [LARGE SCALE GENOMIC DNA]</scope>
    <source>
        <strain evidence="2 3">Zambia</strain>
    </source>
</reference>
<feature type="compositionally biased region" description="Polar residues" evidence="1">
    <location>
        <begin position="15"/>
        <end position="30"/>
    </location>
</feature>
<protein>
    <submittedName>
        <fullName evidence="2">Uncharacterized protein</fullName>
    </submittedName>
</protein>
<dbReference type="EMBL" id="UZAI01009395">
    <property type="protein sequence ID" value="VDP04568.1"/>
    <property type="molecule type" value="Genomic_DNA"/>
</dbReference>
<gene>
    <name evidence="2" type="ORF">SMRZ_LOCUS13223</name>
</gene>
<keyword evidence="3" id="KW-1185">Reference proteome</keyword>
<evidence type="ECO:0000313" key="2">
    <source>
        <dbReference type="EMBL" id="VDP04568.1"/>
    </source>
</evidence>
<name>A0A3P8B4K3_9TREM</name>
<organism evidence="2 3">
    <name type="scientific">Schistosoma margrebowiei</name>
    <dbReference type="NCBI Taxonomy" id="48269"/>
    <lineage>
        <taxon>Eukaryota</taxon>
        <taxon>Metazoa</taxon>
        <taxon>Spiralia</taxon>
        <taxon>Lophotrochozoa</taxon>
        <taxon>Platyhelminthes</taxon>
        <taxon>Trematoda</taxon>
        <taxon>Digenea</taxon>
        <taxon>Strigeidida</taxon>
        <taxon>Schistosomatoidea</taxon>
        <taxon>Schistosomatidae</taxon>
        <taxon>Schistosoma</taxon>
    </lineage>
</organism>
<feature type="region of interest" description="Disordered" evidence="1">
    <location>
        <begin position="1"/>
        <end position="34"/>
    </location>
</feature>
<dbReference type="AlphaFoldDB" id="A0A3P8B4K3"/>
<dbReference type="Proteomes" id="UP000277204">
    <property type="component" value="Unassembled WGS sequence"/>
</dbReference>